<dbReference type="GO" id="GO:0008652">
    <property type="term" value="P:amino acid biosynthetic process"/>
    <property type="evidence" value="ECO:0007669"/>
    <property type="project" value="UniProtKB-KW"/>
</dbReference>
<dbReference type="STRING" id="1763535.LPB072_08185"/>
<evidence type="ECO:0000256" key="6">
    <source>
        <dbReference type="ARBA" id="ARBA00023141"/>
    </source>
</evidence>
<evidence type="ECO:0000256" key="8">
    <source>
        <dbReference type="HAMAP-Rule" id="MF_00222"/>
    </source>
</evidence>
<dbReference type="Pfam" id="PF01488">
    <property type="entry name" value="Shikimate_DH"/>
    <property type="match status" value="1"/>
</dbReference>
<proteinExistence type="inferred from homology"/>
<reference evidence="13 14" key="1">
    <citation type="submission" date="2016-02" db="EMBL/GenBank/DDBJ databases">
        <title>Draft genome sequence of Hydrogenophaga sp. LPB0072.</title>
        <authorList>
            <person name="Shin S.-K."/>
            <person name="Yi H."/>
        </authorList>
    </citation>
    <scope>NUCLEOTIDE SEQUENCE [LARGE SCALE GENOMIC DNA]</scope>
    <source>
        <strain evidence="13 14">LPB0072</strain>
    </source>
</reference>
<dbReference type="GO" id="GO:0050661">
    <property type="term" value="F:NADP binding"/>
    <property type="evidence" value="ECO:0007669"/>
    <property type="project" value="InterPro"/>
</dbReference>
<feature type="binding site" evidence="8">
    <location>
        <position position="62"/>
    </location>
    <ligand>
        <name>shikimate</name>
        <dbReference type="ChEBI" id="CHEBI:36208"/>
    </ligand>
</feature>
<dbReference type="InterPro" id="IPR022893">
    <property type="entry name" value="Shikimate_DH_fam"/>
</dbReference>
<evidence type="ECO:0000256" key="3">
    <source>
        <dbReference type="ARBA" id="ARBA00022605"/>
    </source>
</evidence>
<keyword evidence="4 8" id="KW-0521">NADP</keyword>
<feature type="binding site" evidence="8">
    <location>
        <position position="87"/>
    </location>
    <ligand>
        <name>shikimate</name>
        <dbReference type="ChEBI" id="CHEBI:36208"/>
    </ligand>
</feature>
<feature type="binding site" evidence="8">
    <location>
        <position position="246"/>
    </location>
    <ligand>
        <name>shikimate</name>
        <dbReference type="ChEBI" id="CHEBI:36208"/>
    </ligand>
</feature>
<comment type="similarity">
    <text evidence="8">Belongs to the shikimate dehydrogenase family.</text>
</comment>
<reference evidence="12 15" key="2">
    <citation type="submission" date="2016-10" db="EMBL/GenBank/DDBJ databases">
        <title>Hydorgenophaga sp. LPB0072 isolated from gastropod.</title>
        <authorList>
            <person name="Kim E."/>
            <person name="Yi H."/>
        </authorList>
    </citation>
    <scope>NUCLEOTIDE SEQUENCE [LARGE SCALE GENOMIC DNA]</scope>
    <source>
        <strain evidence="12 15">LPB0072</strain>
    </source>
</reference>
<dbReference type="UniPathway" id="UPA00053">
    <property type="reaction ID" value="UER00087"/>
</dbReference>
<dbReference type="EMBL" id="LVWD01000034">
    <property type="protein sequence ID" value="OAD40011.1"/>
    <property type="molecule type" value="Genomic_DNA"/>
</dbReference>
<dbReference type="InterPro" id="IPR041121">
    <property type="entry name" value="SDH_C"/>
</dbReference>
<comment type="subunit">
    <text evidence="8">Homodimer.</text>
</comment>
<feature type="binding site" evidence="8">
    <location>
        <begin position="127"/>
        <end position="131"/>
    </location>
    <ligand>
        <name>NADP(+)</name>
        <dbReference type="ChEBI" id="CHEBI:58349"/>
    </ligand>
</feature>
<evidence type="ECO:0000256" key="7">
    <source>
        <dbReference type="ARBA" id="ARBA00049442"/>
    </source>
</evidence>
<dbReference type="HAMAP" id="MF_00222">
    <property type="entry name" value="Shikimate_DH_AroE"/>
    <property type="match status" value="1"/>
</dbReference>
<dbReference type="GO" id="GO:0009073">
    <property type="term" value="P:aromatic amino acid family biosynthetic process"/>
    <property type="evidence" value="ECO:0007669"/>
    <property type="project" value="UniProtKB-KW"/>
</dbReference>
<evidence type="ECO:0000259" key="11">
    <source>
        <dbReference type="Pfam" id="PF18317"/>
    </source>
</evidence>
<evidence type="ECO:0000256" key="2">
    <source>
        <dbReference type="ARBA" id="ARBA00012962"/>
    </source>
</evidence>
<organism evidence="12 15">
    <name type="scientific">Hydrogenophaga crassostreae</name>
    <dbReference type="NCBI Taxonomy" id="1763535"/>
    <lineage>
        <taxon>Bacteria</taxon>
        <taxon>Pseudomonadati</taxon>
        <taxon>Pseudomonadota</taxon>
        <taxon>Betaproteobacteria</taxon>
        <taxon>Burkholderiales</taxon>
        <taxon>Comamonadaceae</taxon>
        <taxon>Hydrogenophaga</taxon>
    </lineage>
</organism>
<dbReference type="RefSeq" id="WP_066093980.1">
    <property type="nucleotide sequence ID" value="NZ_CP017476.1"/>
</dbReference>
<dbReference type="FunFam" id="3.40.50.10860:FF:000006">
    <property type="entry name" value="Shikimate dehydrogenase (NADP(+))"/>
    <property type="match status" value="1"/>
</dbReference>
<dbReference type="GO" id="GO:0004764">
    <property type="term" value="F:shikimate 3-dehydrogenase (NADP+) activity"/>
    <property type="evidence" value="ECO:0007669"/>
    <property type="project" value="UniProtKB-UniRule"/>
</dbReference>
<evidence type="ECO:0000313" key="12">
    <source>
        <dbReference type="EMBL" id="AOW12824.1"/>
    </source>
</evidence>
<dbReference type="GO" id="GO:0009423">
    <property type="term" value="P:chorismate biosynthetic process"/>
    <property type="evidence" value="ECO:0007669"/>
    <property type="project" value="UniProtKB-UniRule"/>
</dbReference>
<comment type="caution">
    <text evidence="8">Lacks conserved residue(s) required for the propagation of feature annotation.</text>
</comment>
<accession>A0A163C812</accession>
<dbReference type="Proteomes" id="UP000185657">
    <property type="component" value="Unassembled WGS sequence"/>
</dbReference>
<feature type="binding site" evidence="8">
    <location>
        <position position="215"/>
    </location>
    <ligand>
        <name>NADP(+)</name>
        <dbReference type="ChEBI" id="CHEBI:58349"/>
    </ligand>
</feature>
<comment type="function">
    <text evidence="8">Involved in the biosynthesis of the chorismate, which leads to the biosynthesis of aromatic amino acids. Catalyzes the reversible NADPH linked reduction of 3-dehydroshikimate (DHSA) to yield shikimate (SA).</text>
</comment>
<dbReference type="PANTHER" id="PTHR21089">
    <property type="entry name" value="SHIKIMATE DEHYDROGENASE"/>
    <property type="match status" value="1"/>
</dbReference>
<name>A0A163C812_9BURK</name>
<keyword evidence="3 8" id="KW-0028">Amino-acid biosynthesis</keyword>
<sequence>MTDRYAVFGNPIVQSKSPLIHSLFAQATKQDIAYTAIEAPLESFTATLARFRAEGGLGANVTMPFKLQAFELATDPADSALLAGAANALKFEGDRIWAENFDGVGLVNDIQRNLGTALAGKRVLICGAGGATRGAILPIALQRPALLAIANRTAETAHQLARVFDGHAVLQTGGYEALAGESFDVVINATSTGLSQASLPLPAGVFAPNALAYEMVYGKGLTPFLKQARAAGVGRIADGVGMLVEQAAEAFAWWRGVRPDTQTVIQRLTVPLT</sequence>
<dbReference type="Proteomes" id="UP000185680">
    <property type="component" value="Chromosome"/>
</dbReference>
<dbReference type="AlphaFoldDB" id="A0A163C812"/>
<dbReference type="Pfam" id="PF08501">
    <property type="entry name" value="Shikimate_dh_N"/>
    <property type="match status" value="1"/>
</dbReference>
<evidence type="ECO:0000256" key="1">
    <source>
        <dbReference type="ARBA" id="ARBA00004871"/>
    </source>
</evidence>
<feature type="binding site" evidence="8">
    <location>
        <position position="102"/>
    </location>
    <ligand>
        <name>shikimate</name>
        <dbReference type="ChEBI" id="CHEBI:36208"/>
    </ligand>
</feature>
<dbReference type="GO" id="GO:0019632">
    <property type="term" value="P:shikimate metabolic process"/>
    <property type="evidence" value="ECO:0007669"/>
    <property type="project" value="InterPro"/>
</dbReference>
<evidence type="ECO:0000259" key="9">
    <source>
        <dbReference type="Pfam" id="PF01488"/>
    </source>
</evidence>
<dbReference type="InterPro" id="IPR036291">
    <property type="entry name" value="NAD(P)-bd_dom_sf"/>
</dbReference>
<dbReference type="KEGG" id="hyl:LPB072_08185"/>
<keyword evidence="5 8" id="KW-0560">Oxidoreductase</keyword>
<dbReference type="InterPro" id="IPR046346">
    <property type="entry name" value="Aminoacid_DH-like_N_sf"/>
</dbReference>
<feature type="binding site" evidence="8">
    <location>
        <position position="78"/>
    </location>
    <ligand>
        <name>NADP(+)</name>
        <dbReference type="ChEBI" id="CHEBI:58349"/>
    </ligand>
</feature>
<feature type="active site" description="Proton acceptor" evidence="8">
    <location>
        <position position="66"/>
    </location>
</feature>
<dbReference type="GO" id="GO:0005829">
    <property type="term" value="C:cytosol"/>
    <property type="evidence" value="ECO:0007669"/>
    <property type="project" value="TreeGrafter"/>
</dbReference>
<comment type="pathway">
    <text evidence="1 8">Metabolic intermediate biosynthesis; chorismate biosynthesis; chorismate from D-erythrose 4-phosphate and phosphoenolpyruvate: step 4/7.</text>
</comment>
<dbReference type="OrthoDB" id="9776868at2"/>
<feature type="binding site" evidence="8">
    <location>
        <position position="239"/>
    </location>
    <ligand>
        <name>NADP(+)</name>
        <dbReference type="ChEBI" id="CHEBI:58349"/>
    </ligand>
</feature>
<protein>
    <recommendedName>
        <fullName evidence="2 8">Shikimate dehydrogenase (NADP(+))</fullName>
        <shortName evidence="8">SDH</shortName>
        <ecNumber evidence="2 8">1.1.1.25</ecNumber>
    </recommendedName>
</protein>
<keyword evidence="14" id="KW-1185">Reference proteome</keyword>
<feature type="binding site" evidence="8">
    <location>
        <begin position="15"/>
        <end position="17"/>
    </location>
    <ligand>
        <name>shikimate</name>
        <dbReference type="ChEBI" id="CHEBI:36208"/>
    </ligand>
</feature>
<gene>
    <name evidence="8 13" type="primary">aroE</name>
    <name evidence="12" type="ORF">LPB072_08185</name>
    <name evidence="13" type="ORF">LPB72_17680</name>
</gene>
<dbReference type="SUPFAM" id="SSF51735">
    <property type="entry name" value="NAD(P)-binding Rossmann-fold domains"/>
    <property type="match status" value="1"/>
</dbReference>
<dbReference type="NCBIfam" id="NF001310">
    <property type="entry name" value="PRK00258.1-2"/>
    <property type="match status" value="1"/>
</dbReference>
<feature type="domain" description="SDH C-terminal" evidence="11">
    <location>
        <begin position="239"/>
        <end position="268"/>
    </location>
</feature>
<feature type="domain" description="Shikimate dehydrogenase substrate binding N-terminal" evidence="10">
    <location>
        <begin position="7"/>
        <end position="88"/>
    </location>
</feature>
<evidence type="ECO:0000313" key="14">
    <source>
        <dbReference type="Proteomes" id="UP000185657"/>
    </source>
</evidence>
<evidence type="ECO:0000259" key="10">
    <source>
        <dbReference type="Pfam" id="PF08501"/>
    </source>
</evidence>
<dbReference type="PANTHER" id="PTHR21089:SF1">
    <property type="entry name" value="BIFUNCTIONAL 3-DEHYDROQUINATE DEHYDRATASE_SHIKIMATE DEHYDROGENASE, CHLOROPLASTIC"/>
    <property type="match status" value="1"/>
</dbReference>
<dbReference type="Gene3D" id="3.40.50.10860">
    <property type="entry name" value="Leucine Dehydrogenase, chain A, domain 1"/>
    <property type="match status" value="1"/>
</dbReference>
<dbReference type="Gene3D" id="3.40.50.720">
    <property type="entry name" value="NAD(P)-binding Rossmann-like Domain"/>
    <property type="match status" value="1"/>
</dbReference>
<dbReference type="InterPro" id="IPR011342">
    <property type="entry name" value="Shikimate_DH"/>
</dbReference>
<dbReference type="SUPFAM" id="SSF53223">
    <property type="entry name" value="Aminoacid dehydrogenase-like, N-terminal domain"/>
    <property type="match status" value="1"/>
</dbReference>
<evidence type="ECO:0000256" key="5">
    <source>
        <dbReference type="ARBA" id="ARBA00023002"/>
    </source>
</evidence>
<keyword evidence="6 8" id="KW-0057">Aromatic amino acid biosynthesis</keyword>
<dbReference type="InterPro" id="IPR006151">
    <property type="entry name" value="Shikm_DH/Glu-tRNA_Rdtase"/>
</dbReference>
<dbReference type="EC" id="1.1.1.25" evidence="2 8"/>
<dbReference type="CDD" id="cd01065">
    <property type="entry name" value="NAD_bind_Shikimate_DH"/>
    <property type="match status" value="1"/>
</dbReference>
<evidence type="ECO:0000313" key="13">
    <source>
        <dbReference type="EMBL" id="OAD40011.1"/>
    </source>
</evidence>
<dbReference type="InterPro" id="IPR013708">
    <property type="entry name" value="Shikimate_DH-bd_N"/>
</dbReference>
<dbReference type="Pfam" id="PF18317">
    <property type="entry name" value="SDH_C"/>
    <property type="match status" value="1"/>
</dbReference>
<feature type="domain" description="Quinate/shikimate 5-dehydrogenase/glutamyl-tRNA reductase" evidence="9">
    <location>
        <begin position="115"/>
        <end position="192"/>
    </location>
</feature>
<evidence type="ECO:0000256" key="4">
    <source>
        <dbReference type="ARBA" id="ARBA00022857"/>
    </source>
</evidence>
<feature type="binding site" evidence="8">
    <location>
        <position position="217"/>
    </location>
    <ligand>
        <name>shikimate</name>
        <dbReference type="ChEBI" id="CHEBI:36208"/>
    </ligand>
</feature>
<comment type="catalytic activity">
    <reaction evidence="7 8">
        <text>shikimate + NADP(+) = 3-dehydroshikimate + NADPH + H(+)</text>
        <dbReference type="Rhea" id="RHEA:17737"/>
        <dbReference type="ChEBI" id="CHEBI:15378"/>
        <dbReference type="ChEBI" id="CHEBI:16630"/>
        <dbReference type="ChEBI" id="CHEBI:36208"/>
        <dbReference type="ChEBI" id="CHEBI:57783"/>
        <dbReference type="ChEBI" id="CHEBI:58349"/>
        <dbReference type="EC" id="1.1.1.25"/>
    </reaction>
</comment>
<dbReference type="NCBIfam" id="TIGR00507">
    <property type="entry name" value="aroE"/>
    <property type="match status" value="1"/>
</dbReference>
<evidence type="ECO:0000313" key="15">
    <source>
        <dbReference type="Proteomes" id="UP000185680"/>
    </source>
</evidence>
<dbReference type="EMBL" id="CP017476">
    <property type="protein sequence ID" value="AOW12824.1"/>
    <property type="molecule type" value="Genomic_DNA"/>
</dbReference>